<accession>A0A5M8PZR8</accession>
<protein>
    <submittedName>
        <fullName evidence="2">Uncharacterized protein</fullName>
    </submittedName>
</protein>
<dbReference type="Proteomes" id="UP000324767">
    <property type="component" value="Unassembled WGS sequence"/>
</dbReference>
<dbReference type="OrthoDB" id="10368325at2759"/>
<evidence type="ECO:0000313" key="2">
    <source>
        <dbReference type="EMBL" id="KAA6414947.1"/>
    </source>
</evidence>
<reference evidence="2 3" key="1">
    <citation type="submission" date="2019-09" db="EMBL/GenBank/DDBJ databases">
        <title>The hologenome of the rock-dwelling lichen Lasallia pustulata.</title>
        <authorList>
            <person name="Greshake Tzovaras B."/>
            <person name="Segers F."/>
            <person name="Bicker A."/>
            <person name="Dal Grande F."/>
            <person name="Otte J."/>
            <person name="Hankeln T."/>
            <person name="Schmitt I."/>
            <person name="Ebersberger I."/>
        </authorList>
    </citation>
    <scope>NUCLEOTIDE SEQUENCE [LARGE SCALE GENOMIC DNA]</scope>
    <source>
        <strain evidence="2">A1-1</strain>
    </source>
</reference>
<sequence>MQLFPTSVLVTLLYSAALSLAVPGITFVISARSQHCANFPNAIAGSTFNRRTQVFGTPIRPTPKNIVWCRLNSQIFIHLDFTAMALTAVGSIELLLFGAIHQCQQHILSFGDGVIQGGRVYTGLVNGPSLELTNANNHQLTWGVAAEAVRIMLDYMHSQDIYGQAVMWIYDGYNVVGQGVLEFNPQDTIQA</sequence>
<name>A0A5M8PZR8_9LECA</name>
<organism evidence="2 3">
    <name type="scientific">Lasallia pustulata</name>
    <dbReference type="NCBI Taxonomy" id="136370"/>
    <lineage>
        <taxon>Eukaryota</taxon>
        <taxon>Fungi</taxon>
        <taxon>Dikarya</taxon>
        <taxon>Ascomycota</taxon>
        <taxon>Pezizomycotina</taxon>
        <taxon>Lecanoromycetes</taxon>
        <taxon>OSLEUM clade</taxon>
        <taxon>Umbilicariomycetidae</taxon>
        <taxon>Umbilicariales</taxon>
        <taxon>Umbilicariaceae</taxon>
        <taxon>Lasallia</taxon>
    </lineage>
</organism>
<dbReference type="AlphaFoldDB" id="A0A5M8PZR8"/>
<dbReference type="EMBL" id="VXIT01000002">
    <property type="protein sequence ID" value="KAA6414947.1"/>
    <property type="molecule type" value="Genomic_DNA"/>
</dbReference>
<gene>
    <name evidence="2" type="ORF">FRX48_01698</name>
</gene>
<evidence type="ECO:0000256" key="1">
    <source>
        <dbReference type="SAM" id="SignalP"/>
    </source>
</evidence>
<comment type="caution">
    <text evidence="2">The sequence shown here is derived from an EMBL/GenBank/DDBJ whole genome shotgun (WGS) entry which is preliminary data.</text>
</comment>
<keyword evidence="1" id="KW-0732">Signal</keyword>
<feature type="signal peptide" evidence="1">
    <location>
        <begin position="1"/>
        <end position="21"/>
    </location>
</feature>
<proteinExistence type="predicted"/>
<feature type="chain" id="PRO_5024419907" evidence="1">
    <location>
        <begin position="22"/>
        <end position="191"/>
    </location>
</feature>
<evidence type="ECO:0000313" key="3">
    <source>
        <dbReference type="Proteomes" id="UP000324767"/>
    </source>
</evidence>